<sequence>MQRQDALAGTARLLTTAVFLLIGAHMCASSEPTDIFNELHIGNSRFHQLPSSSPDNIVLSSEENTPRLNALLRLKLSMLDILSQFPEEDGQVYDPQDQLDTSRLTKRVFCNGFTGCGGRFRGRRRQQPPVAEIGKRLLPNYRKRPFCNSYGCYNSGKKRFNQVPIKNGAAQMAPLTEDWFQDKIKRLFCNSYGGCQNMAKRVVVMDPDVARSVNEELRTPFPFSRLTLEKLENLNQAFSSDFDEEAAGVLSNMRR</sequence>
<organism evidence="2">
    <name type="scientific">Deroceras reticulatum</name>
    <name type="common">Gray garden slug</name>
    <dbReference type="NCBI Taxonomy" id="145610"/>
    <lineage>
        <taxon>Eukaryota</taxon>
        <taxon>Metazoa</taxon>
        <taxon>Spiralia</taxon>
        <taxon>Lophotrochozoa</taxon>
        <taxon>Mollusca</taxon>
        <taxon>Gastropoda</taxon>
        <taxon>Heterobranchia</taxon>
        <taxon>Euthyneura</taxon>
        <taxon>Panpulmonata</taxon>
        <taxon>Eupulmonata</taxon>
        <taxon>Stylommatophora</taxon>
        <taxon>Helicina</taxon>
        <taxon>Limacoidea</taxon>
        <taxon>Agriolimacidae</taxon>
        <taxon>Deroceras</taxon>
    </lineage>
</organism>
<dbReference type="AlphaFoldDB" id="A0A1X9WEC3"/>
<evidence type="ECO:0000313" key="2">
    <source>
        <dbReference type="EMBL" id="ARS01358.1"/>
    </source>
</evidence>
<evidence type="ECO:0000256" key="1">
    <source>
        <dbReference type="SAM" id="SignalP"/>
    </source>
</evidence>
<proteinExistence type="evidence at transcript level"/>
<name>A0A1X9WEC3_DERRE</name>
<feature type="signal peptide" evidence="1">
    <location>
        <begin position="1"/>
        <end position="29"/>
    </location>
</feature>
<keyword evidence="1" id="KW-0732">Signal</keyword>
<dbReference type="EMBL" id="KY659257">
    <property type="protein sequence ID" value="ARS01358.1"/>
    <property type="molecule type" value="mRNA"/>
</dbReference>
<accession>A0A1X9WEC3</accession>
<reference evidence="2" key="1">
    <citation type="journal article" date="2017" name="Peptides">
        <title>Neuropeptides predicted from the transcriptome analysis of the gray garden slug Deroceras reticulatum.</title>
        <authorList>
            <person name="Ahn S.J."/>
            <person name="Martin R."/>
            <person name="Rao S."/>
            <person name="Choi M.Y."/>
        </authorList>
    </citation>
    <scope>NUCLEOTIDE SEQUENCE</scope>
</reference>
<feature type="chain" id="PRO_5011987757" evidence="1">
    <location>
        <begin position="30"/>
        <end position="255"/>
    </location>
</feature>
<reference evidence="2" key="2">
    <citation type="submission" date="2017-02" db="EMBL/GenBank/DDBJ databases">
        <authorList>
            <person name="Peterson S.W."/>
        </authorList>
    </citation>
    <scope>NUCLEOTIDE SEQUENCE</scope>
</reference>
<protein>
    <submittedName>
        <fullName evidence="2">Ccap 2</fullName>
    </submittedName>
</protein>